<dbReference type="AlphaFoldDB" id="A0A3M7TNM4"/>
<comment type="caution">
    <text evidence="4">The sequence shown here is derived from an EMBL/GenBank/DDBJ whole genome shotgun (WGS) entry which is preliminary data.</text>
</comment>
<name>A0A3M7TNM4_9BACI</name>
<organism evidence="4 5">
    <name type="scientific">Alteribacter keqinensis</name>
    <dbReference type="NCBI Taxonomy" id="2483800"/>
    <lineage>
        <taxon>Bacteria</taxon>
        <taxon>Bacillati</taxon>
        <taxon>Bacillota</taxon>
        <taxon>Bacilli</taxon>
        <taxon>Bacillales</taxon>
        <taxon>Bacillaceae</taxon>
        <taxon>Alteribacter</taxon>
    </lineage>
</organism>
<dbReference type="PANTHER" id="PTHR11092">
    <property type="entry name" value="SUGAR NUCLEOTIDE EPIMERASE RELATED"/>
    <property type="match status" value="1"/>
</dbReference>
<dbReference type="SUPFAM" id="SSF51735">
    <property type="entry name" value="NAD(P)-binding Rossmann-fold domains"/>
    <property type="match status" value="1"/>
</dbReference>
<dbReference type="NCBIfam" id="TIGR01777">
    <property type="entry name" value="yfcH"/>
    <property type="match status" value="1"/>
</dbReference>
<evidence type="ECO:0000259" key="3">
    <source>
        <dbReference type="Pfam" id="PF08338"/>
    </source>
</evidence>
<evidence type="ECO:0000256" key="1">
    <source>
        <dbReference type="ARBA" id="ARBA00009353"/>
    </source>
</evidence>
<dbReference type="InterPro" id="IPR010099">
    <property type="entry name" value="SDR39U1"/>
</dbReference>
<gene>
    <name evidence="4" type="ORF">EBO34_18295</name>
</gene>
<dbReference type="InterPro" id="IPR001509">
    <property type="entry name" value="Epimerase_deHydtase"/>
</dbReference>
<evidence type="ECO:0000313" key="5">
    <source>
        <dbReference type="Proteomes" id="UP000278746"/>
    </source>
</evidence>
<dbReference type="OrthoDB" id="9801773at2"/>
<keyword evidence="5" id="KW-1185">Reference proteome</keyword>
<dbReference type="EMBL" id="RHIB01000003">
    <property type="protein sequence ID" value="RNA67135.1"/>
    <property type="molecule type" value="Genomic_DNA"/>
</dbReference>
<dbReference type="RefSeq" id="WP_122901276.1">
    <property type="nucleotide sequence ID" value="NZ_RHIB01000003.1"/>
</dbReference>
<protein>
    <submittedName>
        <fullName evidence="4">TIGR01777 family protein</fullName>
    </submittedName>
</protein>
<dbReference type="Proteomes" id="UP000278746">
    <property type="component" value="Unassembled WGS sequence"/>
</dbReference>
<feature type="domain" description="DUF1731" evidence="3">
    <location>
        <begin position="253"/>
        <end position="299"/>
    </location>
</feature>
<evidence type="ECO:0000313" key="4">
    <source>
        <dbReference type="EMBL" id="RNA67135.1"/>
    </source>
</evidence>
<accession>A0A3M7TNM4</accession>
<evidence type="ECO:0000259" key="2">
    <source>
        <dbReference type="Pfam" id="PF01370"/>
    </source>
</evidence>
<dbReference type="InterPro" id="IPR036291">
    <property type="entry name" value="NAD(P)-bd_dom_sf"/>
</dbReference>
<reference evidence="4 5" key="1">
    <citation type="submission" date="2018-10" db="EMBL/GenBank/DDBJ databases">
        <title>Bacillus Keqinensis sp. nov., a moderately halophilic bacterium isolated from a saline-alkaline lake.</title>
        <authorList>
            <person name="Wang H."/>
        </authorList>
    </citation>
    <scope>NUCLEOTIDE SEQUENCE [LARGE SCALE GENOMIC DNA]</scope>
    <source>
        <strain evidence="4 5">KQ-3</strain>
    </source>
</reference>
<dbReference type="Gene3D" id="3.40.50.720">
    <property type="entry name" value="NAD(P)-binding Rossmann-like Domain"/>
    <property type="match status" value="1"/>
</dbReference>
<dbReference type="CDD" id="cd05242">
    <property type="entry name" value="SDR_a8"/>
    <property type="match status" value="1"/>
</dbReference>
<dbReference type="InterPro" id="IPR013549">
    <property type="entry name" value="DUF1731"/>
</dbReference>
<feature type="domain" description="NAD-dependent epimerase/dehydratase" evidence="2">
    <location>
        <begin position="4"/>
        <end position="219"/>
    </location>
</feature>
<dbReference type="Pfam" id="PF08338">
    <property type="entry name" value="DUF1731"/>
    <property type="match status" value="1"/>
</dbReference>
<dbReference type="Pfam" id="PF01370">
    <property type="entry name" value="Epimerase"/>
    <property type="match status" value="1"/>
</dbReference>
<comment type="similarity">
    <text evidence="1">Belongs to the NAD(P)-dependent epimerase/dehydratase family. SDR39U1 subfamily.</text>
</comment>
<dbReference type="PANTHER" id="PTHR11092:SF0">
    <property type="entry name" value="EPIMERASE FAMILY PROTEIN SDR39U1"/>
    <property type="match status" value="1"/>
</dbReference>
<proteinExistence type="inferred from homology"/>
<sequence length="301" mass="33600">MKVAIAGGSGFIGTALTERLTSEGHSVFILTRDKSNKSEKAGVRFVEWLKDGTTPEEELDGIDAFVNLAGENLNSGRWTDEKKKQIMDSRIEATRAVMDVIRKLELKPEVLVNASAVGYYGTSFTETFTEEHKESGDDFLAEVVKRWEEEASHAQKENVRVAYMRFGVVLDDEEGALQKMLTPFKLFAGGPLGTGKQWMSWVHIDDVVGSIVYAIEHREISGPVNVTAPNPVQMKEFGKTLADVLDRPYWLPAPSIALKTILGDMSVLVLEGQKVLPDKLEKHDYPFEYRELKPALQDLLV</sequence>